<reference evidence="2" key="1">
    <citation type="submission" date="2016-11" db="UniProtKB">
        <authorList>
            <consortium name="WormBaseParasite"/>
        </authorList>
    </citation>
    <scope>IDENTIFICATION</scope>
    <source>
        <strain evidence="2">KR3021</strain>
    </source>
</reference>
<evidence type="ECO:0000313" key="1">
    <source>
        <dbReference type="Proteomes" id="UP000095286"/>
    </source>
</evidence>
<protein>
    <submittedName>
        <fullName evidence="2">Uncharacterized protein</fullName>
    </submittedName>
</protein>
<dbReference type="WBParaSite" id="RSKR_0001154250.1">
    <property type="protein sequence ID" value="RSKR_0001154250.1"/>
    <property type="gene ID" value="RSKR_0001154250"/>
</dbReference>
<organism evidence="1 2">
    <name type="scientific">Rhabditophanes sp. KR3021</name>
    <dbReference type="NCBI Taxonomy" id="114890"/>
    <lineage>
        <taxon>Eukaryota</taxon>
        <taxon>Metazoa</taxon>
        <taxon>Ecdysozoa</taxon>
        <taxon>Nematoda</taxon>
        <taxon>Chromadorea</taxon>
        <taxon>Rhabditida</taxon>
        <taxon>Tylenchina</taxon>
        <taxon>Panagrolaimomorpha</taxon>
        <taxon>Strongyloidoidea</taxon>
        <taxon>Alloionematidae</taxon>
        <taxon>Rhabditophanes</taxon>
    </lineage>
</organism>
<dbReference type="Proteomes" id="UP000095286">
    <property type="component" value="Unplaced"/>
</dbReference>
<sequence>MKNSKVTFEDQLTVMLTFLTILFALITTSNGTFWPFCCGYYGYYPTFYNYQPPSYNIVTAPIYARVAPVVTESNNQPYGVSNDINPSSSRTITLYNQPRASHYYQRHPTKTIVEEDEIIVKRRPSMRKVYEETEIVRRPSVRKVYEETEIIRPSMTSYDVPFAHGLRKC</sequence>
<proteinExistence type="predicted"/>
<evidence type="ECO:0000313" key="2">
    <source>
        <dbReference type="WBParaSite" id="RSKR_0001154250.1"/>
    </source>
</evidence>
<accession>A0AC35UGS8</accession>
<name>A0AC35UGS8_9BILA</name>